<dbReference type="EMBL" id="GG738861">
    <property type="protein sequence ID" value="EFC45764.1"/>
    <property type="molecule type" value="Genomic_DNA"/>
</dbReference>
<reference evidence="2 3" key="1">
    <citation type="journal article" date="2010" name="Cell">
        <title>The genome of Naegleria gruberi illuminates early eukaryotic versatility.</title>
        <authorList>
            <person name="Fritz-Laylin L.K."/>
            <person name="Prochnik S.E."/>
            <person name="Ginger M.L."/>
            <person name="Dacks J.B."/>
            <person name="Carpenter M.L."/>
            <person name="Field M.C."/>
            <person name="Kuo A."/>
            <person name="Paredez A."/>
            <person name="Chapman J."/>
            <person name="Pham J."/>
            <person name="Shu S."/>
            <person name="Neupane R."/>
            <person name="Cipriano M."/>
            <person name="Mancuso J."/>
            <person name="Tu H."/>
            <person name="Salamov A."/>
            <person name="Lindquist E."/>
            <person name="Shapiro H."/>
            <person name="Lucas S."/>
            <person name="Grigoriev I.V."/>
            <person name="Cande W.Z."/>
            <person name="Fulton C."/>
            <person name="Rokhsar D.S."/>
            <person name="Dawson S.C."/>
        </authorList>
    </citation>
    <scope>NUCLEOTIDE SEQUENCE [LARGE SCALE GENOMIC DNA]</scope>
    <source>
        <strain evidence="2 3">NEG-M</strain>
    </source>
</reference>
<dbReference type="RefSeq" id="XP_002678508.1">
    <property type="nucleotide sequence ID" value="XM_002678462.1"/>
</dbReference>
<protein>
    <submittedName>
        <fullName evidence="2">Predicted protein</fullName>
    </submittedName>
</protein>
<keyword evidence="3" id="KW-1185">Reference proteome</keyword>
<keyword evidence="1" id="KW-0812">Transmembrane</keyword>
<name>D2VBB0_NAEGR</name>
<evidence type="ECO:0000313" key="2">
    <source>
        <dbReference type="EMBL" id="EFC45764.1"/>
    </source>
</evidence>
<dbReference type="KEGG" id="ngr:NAEGRDRAFT_66152"/>
<sequence>MQQHVASAPRIVMGIFTVFAGVLYGHTGFDVFINGYKSKNWKQTIGTVVQEEGETYNPYDPNKLIVPTIQYNADQKVLDPDTNQQVTIHRQFINRNYSYSFFGLSRKDVKELKLTDHLIPNTKVKLFYDPQDPKESVVVPGMSYGTLQTSALGIGCILSGLTFGLAKEDILSWSGLRKNKLAGGIFGFSMLLMLSSFSIPVFVKRQVFEGTEEERKARWIDPYIVKAEETSSNK</sequence>
<evidence type="ECO:0000256" key="1">
    <source>
        <dbReference type="SAM" id="Phobius"/>
    </source>
</evidence>
<dbReference type="GeneID" id="8858990"/>
<dbReference type="OrthoDB" id="10255526at2759"/>
<proteinExistence type="predicted"/>
<feature type="transmembrane region" description="Helical" evidence="1">
    <location>
        <begin position="181"/>
        <end position="203"/>
    </location>
</feature>
<keyword evidence="1" id="KW-0472">Membrane</keyword>
<accession>D2VBB0</accession>
<organism evidence="3">
    <name type="scientific">Naegleria gruberi</name>
    <name type="common">Amoeba</name>
    <dbReference type="NCBI Taxonomy" id="5762"/>
    <lineage>
        <taxon>Eukaryota</taxon>
        <taxon>Discoba</taxon>
        <taxon>Heterolobosea</taxon>
        <taxon>Tetramitia</taxon>
        <taxon>Eutetramitia</taxon>
        <taxon>Vahlkampfiidae</taxon>
        <taxon>Naegleria</taxon>
    </lineage>
</organism>
<feature type="transmembrane region" description="Helical" evidence="1">
    <location>
        <begin position="12"/>
        <end position="33"/>
    </location>
</feature>
<dbReference type="VEuPathDB" id="AmoebaDB:NAEGRDRAFT_66152"/>
<gene>
    <name evidence="2" type="ORF">NAEGRDRAFT_66152</name>
</gene>
<evidence type="ECO:0000313" key="3">
    <source>
        <dbReference type="Proteomes" id="UP000006671"/>
    </source>
</evidence>
<dbReference type="OMA" id="METNAFA"/>
<dbReference type="AlphaFoldDB" id="D2VBB0"/>
<dbReference type="InParanoid" id="D2VBB0"/>
<dbReference type="Proteomes" id="UP000006671">
    <property type="component" value="Unassembled WGS sequence"/>
</dbReference>
<keyword evidence="1" id="KW-1133">Transmembrane helix</keyword>